<dbReference type="GO" id="GO:0016301">
    <property type="term" value="F:kinase activity"/>
    <property type="evidence" value="ECO:0007669"/>
    <property type="project" value="UniProtKB-KW"/>
</dbReference>
<evidence type="ECO:0000256" key="2">
    <source>
        <dbReference type="ARBA" id="ARBA00022448"/>
    </source>
</evidence>
<evidence type="ECO:0000256" key="7">
    <source>
        <dbReference type="ARBA" id="ARBA00022777"/>
    </source>
</evidence>
<evidence type="ECO:0000256" key="9">
    <source>
        <dbReference type="ARBA" id="ARBA00037387"/>
    </source>
</evidence>
<dbReference type="OrthoDB" id="9776005at2"/>
<evidence type="ECO:0000256" key="3">
    <source>
        <dbReference type="ARBA" id="ARBA00022490"/>
    </source>
</evidence>
<evidence type="ECO:0000256" key="6">
    <source>
        <dbReference type="ARBA" id="ARBA00022683"/>
    </source>
</evidence>
<dbReference type="InterPro" id="IPR013011">
    <property type="entry name" value="PTS_EIIB_2"/>
</dbReference>
<dbReference type="Proteomes" id="UP000260025">
    <property type="component" value="Unassembled WGS sequence"/>
</dbReference>
<dbReference type="InterPro" id="IPR016152">
    <property type="entry name" value="PTrfase/Anion_transptr"/>
</dbReference>
<dbReference type="GO" id="GO:0008982">
    <property type="term" value="F:protein-N(PI)-phosphohistidine-sugar phosphotransferase activity"/>
    <property type="evidence" value="ECO:0007669"/>
    <property type="project" value="InterPro"/>
</dbReference>
<comment type="caution">
    <text evidence="15">The sequence shown here is derived from an EMBL/GenBank/DDBJ whole genome shotgun (WGS) entry which is preliminary data.</text>
</comment>
<dbReference type="EMBL" id="QVEV01000002">
    <property type="protein sequence ID" value="RGC18438.1"/>
    <property type="molecule type" value="Genomic_DNA"/>
</dbReference>
<keyword evidence="3" id="KW-0963">Cytoplasm</keyword>
<dbReference type="InterPro" id="IPR036634">
    <property type="entry name" value="PRD_sf"/>
</dbReference>
<evidence type="ECO:0000256" key="10">
    <source>
        <dbReference type="ARBA" id="ARBA00041175"/>
    </source>
</evidence>
<comment type="subcellular location">
    <subcellularLocation>
        <location evidence="1">Cytoplasm</location>
    </subcellularLocation>
</comment>
<evidence type="ECO:0000259" key="14">
    <source>
        <dbReference type="PROSITE" id="PS51372"/>
    </source>
</evidence>
<dbReference type="PANTHER" id="PTHR36203:SF1">
    <property type="entry name" value="ASCORBATE-SPECIFIC PTS SYSTEM EIIA COMPONENT"/>
    <property type="match status" value="1"/>
</dbReference>
<dbReference type="PROSITE" id="PS51099">
    <property type="entry name" value="PTS_EIIB_TYPE_2"/>
    <property type="match status" value="1"/>
</dbReference>
<comment type="function">
    <text evidence="9">The phosphoenolpyruvate-dependent sugar phosphotransferase system (sugar PTS), a major carbohydrate active transport system, catalyzes the phosphorylation of incoming sugar substrates concomitantly with their translocation across the cell membrane. The enzyme II UlaABC PTS system is involved in ascorbate transport.</text>
</comment>
<keyword evidence="2" id="KW-0813">Transport</keyword>
<dbReference type="InterPro" id="IPR036095">
    <property type="entry name" value="PTS_EIIB-like_sf"/>
</dbReference>
<keyword evidence="5" id="KW-0808">Transferase</keyword>
<dbReference type="CDD" id="cd05568">
    <property type="entry name" value="PTS_IIB_bgl_like"/>
    <property type="match status" value="1"/>
</dbReference>
<dbReference type="GO" id="GO:0006355">
    <property type="term" value="P:regulation of DNA-templated transcription"/>
    <property type="evidence" value="ECO:0007669"/>
    <property type="project" value="InterPro"/>
</dbReference>
<dbReference type="PROSITE" id="PS51372">
    <property type="entry name" value="PRD_2"/>
    <property type="match status" value="1"/>
</dbReference>
<dbReference type="SUPFAM" id="SSF55804">
    <property type="entry name" value="Phoshotransferase/anion transport protein"/>
    <property type="match status" value="1"/>
</dbReference>
<gene>
    <name evidence="15" type="ORF">DXA38_01705</name>
</gene>
<proteinExistence type="predicted"/>
<dbReference type="AlphaFoldDB" id="A0A3E2W3Z5"/>
<dbReference type="RefSeq" id="WP_117441716.1">
    <property type="nucleotide sequence ID" value="NZ_JAJFEN010000017.1"/>
</dbReference>
<feature type="domain" description="PRD" evidence="14">
    <location>
        <begin position="289"/>
        <end position="396"/>
    </location>
</feature>
<dbReference type="InterPro" id="IPR051351">
    <property type="entry name" value="Ascorbate-PTS_EIIA_comp"/>
</dbReference>
<dbReference type="Gene3D" id="1.10.1790.10">
    <property type="entry name" value="PRD domain"/>
    <property type="match status" value="1"/>
</dbReference>
<dbReference type="GO" id="GO:0009401">
    <property type="term" value="P:phosphoenolpyruvate-dependent sugar phosphotransferase system"/>
    <property type="evidence" value="ECO:0007669"/>
    <property type="project" value="UniProtKB-KW"/>
</dbReference>
<dbReference type="SUPFAM" id="SSF63520">
    <property type="entry name" value="PTS-regulatory domain, PRD"/>
    <property type="match status" value="1"/>
</dbReference>
<evidence type="ECO:0000259" key="12">
    <source>
        <dbReference type="PROSITE" id="PS51094"/>
    </source>
</evidence>
<feature type="domain" description="PTS EIIB type-2" evidence="13">
    <location>
        <begin position="403"/>
        <end position="490"/>
    </location>
</feature>
<evidence type="ECO:0000256" key="8">
    <source>
        <dbReference type="ARBA" id="ARBA00023159"/>
    </source>
</evidence>
<evidence type="ECO:0000256" key="11">
    <source>
        <dbReference type="ARBA" id="ARBA00042072"/>
    </source>
</evidence>
<dbReference type="PANTHER" id="PTHR36203">
    <property type="entry name" value="ASCORBATE-SPECIFIC PTS SYSTEM EIIA COMPONENT"/>
    <property type="match status" value="1"/>
</dbReference>
<dbReference type="Gene3D" id="1.10.10.10">
    <property type="entry name" value="Winged helix-like DNA-binding domain superfamily/Winged helix DNA-binding domain"/>
    <property type="match status" value="1"/>
</dbReference>
<evidence type="ECO:0000256" key="1">
    <source>
        <dbReference type="ARBA" id="ARBA00004496"/>
    </source>
</evidence>
<evidence type="ECO:0000256" key="5">
    <source>
        <dbReference type="ARBA" id="ARBA00022679"/>
    </source>
</evidence>
<sequence>MSLDERGLNILKLLVNNPTISGSQLEKEAGLSRKQLSYSLGKINFYLKENGYEEIGRMRTGKFIIPHNVINSYKTNQFTFDEGAYVFIEKERLYLIALILLQHKEELSINHFTSILRISKNTVLNDLKKLQTTILQEFDLKLWYDRSKGYYLVGKEYEKRTLMIRMIQSILPLLSGESILLSILEIDEKRIRMLCADVEEVERTLKVRYTDERIREIPFILYFILIRIEAQKFLDVLPEDYQHIAGTSEYGAIINIFSKYDIQNTMDKLYLVSQFQISSVNFEDSRSKKFEKELAEAAEKTLTNFENLVCIRFQDRKALLDALIQHLKPALYRIRYQYHIEGNILNMILPHHSYLFEITRHAMVPFEEMFHILIPQEEMAYITILFGGWMTKEGMLDFLEKKRKAIVVCTNGISISNFLFLKLKEAFPELDFLCSLSSRQFYEYHKEYDVVFATVHLDTAVPQFLVKPIMDDTDLHNLRKKVFNELLNKTIYEVNSTSLLHVIGKYVDVKDRKGLMAALKNYLGETTQKTVPAEHCHQEDKNNLHDLLTPETVHIADHGLTWIEAIQTASEPLLKSGCITTKYVENMIHSVTCDKPIWTIADGLILAHASVEEGVNALGMSLLKLPESISFNGYMNAGIVVVMATPNREIHLKALYALIDIVENETDFNRMKSADSITEILDIISKERYETC</sequence>
<dbReference type="Pfam" id="PF00359">
    <property type="entry name" value="PTS_EIIA_2"/>
    <property type="match status" value="1"/>
</dbReference>
<dbReference type="Gene3D" id="3.40.50.2300">
    <property type="match status" value="1"/>
</dbReference>
<dbReference type="Pfam" id="PF00874">
    <property type="entry name" value="PRD"/>
    <property type="match status" value="1"/>
</dbReference>
<evidence type="ECO:0000313" key="16">
    <source>
        <dbReference type="Proteomes" id="UP000260025"/>
    </source>
</evidence>
<keyword evidence="7" id="KW-0418">Kinase</keyword>
<evidence type="ECO:0000313" key="15">
    <source>
        <dbReference type="EMBL" id="RGC18438.1"/>
    </source>
</evidence>
<reference evidence="15 16" key="1">
    <citation type="submission" date="2018-08" db="EMBL/GenBank/DDBJ databases">
        <title>A genome reference for cultivated species of the human gut microbiota.</title>
        <authorList>
            <person name="Zou Y."/>
            <person name="Xue W."/>
            <person name="Luo G."/>
        </authorList>
    </citation>
    <scope>NUCLEOTIDE SEQUENCE [LARGE SCALE GENOMIC DNA]</scope>
    <source>
        <strain evidence="15 16">OF01-2LB</strain>
    </source>
</reference>
<name>A0A3E2W3Z5_CLOIN</name>
<keyword evidence="4" id="KW-0597">Phosphoprotein</keyword>
<dbReference type="Pfam" id="PF05043">
    <property type="entry name" value="Mga"/>
    <property type="match status" value="1"/>
</dbReference>
<organism evidence="15 16">
    <name type="scientific">Clostridium innocuum</name>
    <dbReference type="NCBI Taxonomy" id="1522"/>
    <lineage>
        <taxon>Bacteria</taxon>
        <taxon>Bacillati</taxon>
        <taxon>Bacillota</taxon>
        <taxon>Clostridia</taxon>
        <taxon>Eubacteriales</taxon>
        <taxon>Clostridiaceae</taxon>
        <taxon>Clostridium</taxon>
    </lineage>
</organism>
<dbReference type="PROSITE" id="PS51094">
    <property type="entry name" value="PTS_EIIA_TYPE_2"/>
    <property type="match status" value="1"/>
</dbReference>
<dbReference type="GO" id="GO:0005737">
    <property type="term" value="C:cytoplasm"/>
    <property type="evidence" value="ECO:0007669"/>
    <property type="project" value="UniProtKB-SubCell"/>
</dbReference>
<protein>
    <recommendedName>
        <fullName evidence="10">Ascorbate-specific PTS system EIIA component</fullName>
    </recommendedName>
    <alternativeName>
        <fullName evidence="11">Ascorbate-specific phosphotransferase enzyme IIA component</fullName>
    </alternativeName>
</protein>
<dbReference type="SUPFAM" id="SSF52794">
    <property type="entry name" value="PTS system IIB component-like"/>
    <property type="match status" value="1"/>
</dbReference>
<accession>A0A3E2W3Z5</accession>
<dbReference type="InterPro" id="IPR036388">
    <property type="entry name" value="WH-like_DNA-bd_sf"/>
</dbReference>
<evidence type="ECO:0000256" key="4">
    <source>
        <dbReference type="ARBA" id="ARBA00022553"/>
    </source>
</evidence>
<keyword evidence="8" id="KW-0010">Activator</keyword>
<evidence type="ECO:0000259" key="13">
    <source>
        <dbReference type="PROSITE" id="PS51099"/>
    </source>
</evidence>
<keyword evidence="6" id="KW-0598">Phosphotransferase system</keyword>
<dbReference type="Gene3D" id="3.40.930.10">
    <property type="entry name" value="Mannitol-specific EII, Chain A"/>
    <property type="match status" value="1"/>
</dbReference>
<dbReference type="InterPro" id="IPR007737">
    <property type="entry name" value="Mga_HTH"/>
</dbReference>
<dbReference type="InterPro" id="IPR002178">
    <property type="entry name" value="PTS_EIIA_type-2_dom"/>
</dbReference>
<feature type="domain" description="PTS EIIA type-2" evidence="12">
    <location>
        <begin position="546"/>
        <end position="687"/>
    </location>
</feature>
<dbReference type="InterPro" id="IPR011608">
    <property type="entry name" value="PRD"/>
</dbReference>